<gene>
    <name evidence="1" type="ORF">FZD47_18055</name>
</gene>
<accession>A0A5D4SIR2</accession>
<dbReference type="Proteomes" id="UP000323732">
    <property type="component" value="Unassembled WGS sequence"/>
</dbReference>
<evidence type="ECO:0000313" key="2">
    <source>
        <dbReference type="Proteomes" id="UP000323732"/>
    </source>
</evidence>
<organism evidence="1 2">
    <name type="scientific">Bacillus infantis</name>
    <dbReference type="NCBI Taxonomy" id="324767"/>
    <lineage>
        <taxon>Bacteria</taxon>
        <taxon>Bacillati</taxon>
        <taxon>Bacillota</taxon>
        <taxon>Bacilli</taxon>
        <taxon>Bacillales</taxon>
        <taxon>Bacillaceae</taxon>
        <taxon>Bacillus</taxon>
    </lineage>
</organism>
<evidence type="ECO:0000313" key="1">
    <source>
        <dbReference type="EMBL" id="TYS61992.1"/>
    </source>
</evidence>
<dbReference type="RefSeq" id="WP_148950475.1">
    <property type="nucleotide sequence ID" value="NZ_VTES01000005.1"/>
</dbReference>
<dbReference type="AlphaFoldDB" id="A0A5D4SIR2"/>
<protein>
    <submittedName>
        <fullName evidence="1">Uncharacterized protein</fullName>
    </submittedName>
</protein>
<proteinExistence type="predicted"/>
<reference evidence="1 2" key="1">
    <citation type="submission" date="2019-08" db="EMBL/GenBank/DDBJ databases">
        <title>Bacillus genomes from the desert of Cuatro Cienegas, Coahuila.</title>
        <authorList>
            <person name="Olmedo-Alvarez G."/>
        </authorList>
    </citation>
    <scope>NUCLEOTIDE SEQUENCE [LARGE SCALE GENOMIC DNA]</scope>
    <source>
        <strain evidence="1 2">CH37_1T</strain>
    </source>
</reference>
<sequence length="157" mass="17663">MGGKAVPTHPDYLTRVQAAQEITKALTGNPNDKLGDVVYRRIGEYEKSGELKSEPVASGRTKQFHKDDLKSFAMQVFEVEVDTFETTSKEANILGQENYTQEPFKHPSNESEINDNSALLTDIRSIIHLHDRNLLDGPKAYSMIKQIVLKSISEEEL</sequence>
<name>A0A5D4SIR2_9BACI</name>
<dbReference type="EMBL" id="VTES01000005">
    <property type="protein sequence ID" value="TYS61992.1"/>
    <property type="molecule type" value="Genomic_DNA"/>
</dbReference>
<comment type="caution">
    <text evidence="1">The sequence shown here is derived from an EMBL/GenBank/DDBJ whole genome shotgun (WGS) entry which is preliminary data.</text>
</comment>